<feature type="region of interest" description="Disordered" evidence="7">
    <location>
        <begin position="377"/>
        <end position="400"/>
    </location>
</feature>
<gene>
    <name evidence="9" type="ORF">E6K79_03980</name>
</gene>
<comment type="caution">
    <text evidence="9">The sequence shown here is derived from an EMBL/GenBank/DDBJ whole genome shotgun (WGS) entry which is preliminary data.</text>
</comment>
<dbReference type="EMBL" id="VBOZ01000010">
    <property type="protein sequence ID" value="TMQ66026.1"/>
    <property type="molecule type" value="Genomic_DNA"/>
</dbReference>
<keyword evidence="5" id="KW-0520">NAD</keyword>
<dbReference type="SUPFAM" id="SSF53659">
    <property type="entry name" value="Isocitrate/Isopropylmalate dehydrogenase-like"/>
    <property type="match status" value="1"/>
</dbReference>
<dbReference type="InterPro" id="IPR050501">
    <property type="entry name" value="ICDH/IPMDH"/>
</dbReference>
<evidence type="ECO:0000256" key="7">
    <source>
        <dbReference type="SAM" id="MobiDB-lite"/>
    </source>
</evidence>
<dbReference type="Proteomes" id="UP000317691">
    <property type="component" value="Unassembled WGS sequence"/>
</dbReference>
<comment type="cofactor">
    <cofactor evidence="2">
        <name>Mg(2+)</name>
        <dbReference type="ChEBI" id="CHEBI:18420"/>
    </cofactor>
</comment>
<organism evidence="9 10">
    <name type="scientific">Eiseniibacteriota bacterium</name>
    <dbReference type="NCBI Taxonomy" id="2212470"/>
    <lineage>
        <taxon>Bacteria</taxon>
        <taxon>Candidatus Eiseniibacteriota</taxon>
    </lineage>
</organism>
<protein>
    <submittedName>
        <fullName evidence="9">3-isopropylmalate dehydrogenase</fullName>
        <ecNumber evidence="9">1.1.1.85</ecNumber>
    </submittedName>
</protein>
<comment type="cofactor">
    <cofactor evidence="1">
        <name>Mn(2+)</name>
        <dbReference type="ChEBI" id="CHEBI:29035"/>
    </cofactor>
</comment>
<evidence type="ECO:0000256" key="3">
    <source>
        <dbReference type="ARBA" id="ARBA00022723"/>
    </source>
</evidence>
<feature type="domain" description="Isopropylmalate dehydrogenase-like" evidence="8">
    <location>
        <begin position="49"/>
        <end position="390"/>
    </location>
</feature>
<keyword evidence="3" id="KW-0479">Metal-binding</keyword>
<evidence type="ECO:0000256" key="1">
    <source>
        <dbReference type="ARBA" id="ARBA00001936"/>
    </source>
</evidence>
<feature type="compositionally biased region" description="Low complexity" evidence="7">
    <location>
        <begin position="1"/>
        <end position="36"/>
    </location>
</feature>
<keyword evidence="6" id="KW-0464">Manganese</keyword>
<dbReference type="GO" id="GO:0000287">
    <property type="term" value="F:magnesium ion binding"/>
    <property type="evidence" value="ECO:0007669"/>
    <property type="project" value="InterPro"/>
</dbReference>
<dbReference type="GO" id="GO:0051287">
    <property type="term" value="F:NAD binding"/>
    <property type="evidence" value="ECO:0007669"/>
    <property type="project" value="InterPro"/>
</dbReference>
<evidence type="ECO:0000256" key="5">
    <source>
        <dbReference type="ARBA" id="ARBA00023027"/>
    </source>
</evidence>
<dbReference type="SMART" id="SM01329">
    <property type="entry name" value="Iso_dh"/>
    <property type="match status" value="1"/>
</dbReference>
<evidence type="ECO:0000256" key="2">
    <source>
        <dbReference type="ARBA" id="ARBA00001946"/>
    </source>
</evidence>
<dbReference type="AlphaFoldDB" id="A0A538TQW9"/>
<name>A0A538TQW9_UNCEI</name>
<feature type="region of interest" description="Disordered" evidence="7">
    <location>
        <begin position="1"/>
        <end position="40"/>
    </location>
</feature>
<reference evidence="9 10" key="1">
    <citation type="journal article" date="2019" name="Nat. Microbiol.">
        <title>Mediterranean grassland soil C-N compound turnover is dependent on rainfall and depth, and is mediated by genomically divergent microorganisms.</title>
        <authorList>
            <person name="Diamond S."/>
            <person name="Andeer P.F."/>
            <person name="Li Z."/>
            <person name="Crits-Christoph A."/>
            <person name="Burstein D."/>
            <person name="Anantharaman K."/>
            <person name="Lane K.R."/>
            <person name="Thomas B.C."/>
            <person name="Pan C."/>
            <person name="Northen T.R."/>
            <person name="Banfield J.F."/>
        </authorList>
    </citation>
    <scope>NUCLEOTIDE SEQUENCE [LARGE SCALE GENOMIC DNA]</scope>
    <source>
        <strain evidence="9">WS_9</strain>
    </source>
</reference>
<evidence type="ECO:0000313" key="9">
    <source>
        <dbReference type="EMBL" id="TMQ66026.1"/>
    </source>
</evidence>
<keyword evidence="4 9" id="KW-0560">Oxidoreductase</keyword>
<sequence>MSPAVPWSSTSSGSPSSARRCSRTPSWSSSSSSSSGAGAGRRRVAKRYRIAVLPGDGIGPEVTREAIETIRLAADVRGFALDLTQYPFGADHYMKSKEMFPASALEEMRGHDAILLGAIGDPRLPVGLLERAVISGIRFGLDLYVNLRPVKLYAEHLCPLKGKRPEDVDMVVVRENTEDVYAGIGGFLKKGTPDEVAMQEMIFTRKGTERVIRYAFDLCRRRAKTKKLTMVDKANAVGAMDLWTRTFEEVGKDYPDIQRDHAYIDAACMWMVKNPEAFDTVVVSNMFGDILTDLGAAIQGGMGIAASGNIHPGRVSMFEPIHGSAPKHAGKNVASPVGAILAGQMLLEHLGESEAGALIGAAVEELFASGKLRSTGTDSGIGTKEQGNMLREGIRRAVPS</sequence>
<dbReference type="PROSITE" id="PS00470">
    <property type="entry name" value="IDH_IMDH"/>
    <property type="match status" value="1"/>
</dbReference>
<evidence type="ECO:0000313" key="10">
    <source>
        <dbReference type="Proteomes" id="UP000317691"/>
    </source>
</evidence>
<dbReference type="EC" id="1.1.1.85" evidence="9"/>
<dbReference type="InterPro" id="IPR019818">
    <property type="entry name" value="IsoCit/isopropylmalate_DH_CS"/>
</dbReference>
<accession>A0A538TQW9</accession>
<dbReference type="InterPro" id="IPR024084">
    <property type="entry name" value="IsoPropMal-DH-like_dom"/>
</dbReference>
<evidence type="ECO:0000256" key="4">
    <source>
        <dbReference type="ARBA" id="ARBA00023002"/>
    </source>
</evidence>
<proteinExistence type="predicted"/>
<dbReference type="Gene3D" id="3.40.718.10">
    <property type="entry name" value="Isopropylmalate Dehydrogenase"/>
    <property type="match status" value="1"/>
</dbReference>
<dbReference type="PANTHER" id="PTHR43275">
    <property type="entry name" value="D-MALATE DEHYDROGENASE [DECARBOXYLATING]"/>
    <property type="match status" value="1"/>
</dbReference>
<evidence type="ECO:0000259" key="8">
    <source>
        <dbReference type="SMART" id="SM01329"/>
    </source>
</evidence>
<dbReference type="GO" id="GO:0003862">
    <property type="term" value="F:3-isopropylmalate dehydrogenase activity"/>
    <property type="evidence" value="ECO:0007669"/>
    <property type="project" value="UniProtKB-EC"/>
</dbReference>
<dbReference type="Pfam" id="PF00180">
    <property type="entry name" value="Iso_dh"/>
    <property type="match status" value="1"/>
</dbReference>
<evidence type="ECO:0000256" key="6">
    <source>
        <dbReference type="ARBA" id="ARBA00023211"/>
    </source>
</evidence>
<dbReference type="NCBIfam" id="NF002898">
    <property type="entry name" value="PRK03437.1"/>
    <property type="match status" value="1"/>
</dbReference>
<dbReference type="PANTHER" id="PTHR43275:SF1">
    <property type="entry name" value="D-MALATE DEHYDROGENASE [DECARBOXYLATING]"/>
    <property type="match status" value="1"/>
</dbReference>